<evidence type="ECO:0000313" key="3">
    <source>
        <dbReference type="Proteomes" id="UP000610303"/>
    </source>
</evidence>
<dbReference type="PANTHER" id="PTHR43861:SF3">
    <property type="entry name" value="PUTATIVE (AFU_ORTHOLOGUE AFUA_2G14390)-RELATED"/>
    <property type="match status" value="1"/>
</dbReference>
<dbReference type="PANTHER" id="PTHR43861">
    <property type="entry name" value="TRANS-ACONITATE 2-METHYLTRANSFERASE-RELATED"/>
    <property type="match status" value="1"/>
</dbReference>
<dbReference type="Gene3D" id="3.40.50.150">
    <property type="entry name" value="Vaccinia Virus protein VP39"/>
    <property type="match status" value="1"/>
</dbReference>
<sequence length="237" mass="26162">MVRMVDGYLDWKGWSQDSFGAPRRGDDAYYRREVREAARIRRPLDVLEIGFGNGEFLGFGRRRGWRMSGTELLPELVDAANAAGFSAHAADALPALPDEDFDLVAAFDVFEHIPPELSVEFLGLLADKVRRDGLIVLRFPNADSWIGNPFQYGDVTHVNAIGILKMEYYASRCGLVIERVRGGTRRGFRTSLIHGLHLITAGVAIRIGAGVAKAMFFPGLRVVLSSSSVVVVLRRAS</sequence>
<name>A0A918KV03_AGRME</name>
<comment type="caution">
    <text evidence="2">The sequence shown here is derived from an EMBL/GenBank/DDBJ whole genome shotgun (WGS) entry which is preliminary data.</text>
</comment>
<evidence type="ECO:0000256" key="1">
    <source>
        <dbReference type="ARBA" id="ARBA00022679"/>
    </source>
</evidence>
<gene>
    <name evidence="2" type="ORF">GCM10010196_30760</name>
</gene>
<keyword evidence="3" id="KW-1185">Reference proteome</keyword>
<protein>
    <recommendedName>
        <fullName evidence="4">Class I SAM-dependent methyltransferase</fullName>
    </recommendedName>
</protein>
<evidence type="ECO:0008006" key="4">
    <source>
        <dbReference type="Google" id="ProtNLM"/>
    </source>
</evidence>
<dbReference type="AlphaFoldDB" id="A0A918KV03"/>
<dbReference type="Proteomes" id="UP000610303">
    <property type="component" value="Unassembled WGS sequence"/>
</dbReference>
<reference evidence="2" key="2">
    <citation type="submission" date="2020-09" db="EMBL/GenBank/DDBJ databases">
        <authorList>
            <person name="Sun Q."/>
            <person name="Ohkuma M."/>
        </authorList>
    </citation>
    <scope>NUCLEOTIDE SEQUENCE</scope>
    <source>
        <strain evidence="2">JCM 3346</strain>
    </source>
</reference>
<dbReference type="SUPFAM" id="SSF53335">
    <property type="entry name" value="S-adenosyl-L-methionine-dependent methyltransferases"/>
    <property type="match status" value="1"/>
</dbReference>
<evidence type="ECO:0000313" key="2">
    <source>
        <dbReference type="EMBL" id="GGR34544.1"/>
    </source>
</evidence>
<accession>A0A918KV03</accession>
<dbReference type="EMBL" id="BMRJ01000004">
    <property type="protein sequence ID" value="GGR34544.1"/>
    <property type="molecule type" value="Genomic_DNA"/>
</dbReference>
<reference evidence="2" key="1">
    <citation type="journal article" date="2014" name="Int. J. Syst. Evol. Microbiol.">
        <title>Complete genome sequence of Corynebacterium casei LMG S-19264T (=DSM 44701T), isolated from a smear-ripened cheese.</title>
        <authorList>
            <consortium name="US DOE Joint Genome Institute (JGI-PGF)"/>
            <person name="Walter F."/>
            <person name="Albersmeier A."/>
            <person name="Kalinowski J."/>
            <person name="Ruckert C."/>
        </authorList>
    </citation>
    <scope>NUCLEOTIDE SEQUENCE</scope>
    <source>
        <strain evidence="2">JCM 3346</strain>
    </source>
</reference>
<dbReference type="InterPro" id="IPR029063">
    <property type="entry name" value="SAM-dependent_MTases_sf"/>
</dbReference>
<proteinExistence type="predicted"/>
<dbReference type="Pfam" id="PF13489">
    <property type="entry name" value="Methyltransf_23"/>
    <property type="match status" value="1"/>
</dbReference>
<keyword evidence="1" id="KW-0808">Transferase</keyword>
<organism evidence="2 3">
    <name type="scientific">Agromyces mediolanus</name>
    <name type="common">Corynebacterium mediolanum</name>
    <dbReference type="NCBI Taxonomy" id="41986"/>
    <lineage>
        <taxon>Bacteria</taxon>
        <taxon>Bacillati</taxon>
        <taxon>Actinomycetota</taxon>
        <taxon>Actinomycetes</taxon>
        <taxon>Micrococcales</taxon>
        <taxon>Microbacteriaceae</taxon>
        <taxon>Agromyces</taxon>
    </lineage>
</organism>
<dbReference type="CDD" id="cd02440">
    <property type="entry name" value="AdoMet_MTases"/>
    <property type="match status" value="1"/>
</dbReference>
<dbReference type="GO" id="GO:0016740">
    <property type="term" value="F:transferase activity"/>
    <property type="evidence" value="ECO:0007669"/>
    <property type="project" value="UniProtKB-KW"/>
</dbReference>